<dbReference type="Proteomes" id="UP001597131">
    <property type="component" value="Unassembled WGS sequence"/>
</dbReference>
<dbReference type="EMBL" id="JBHTLI010000001">
    <property type="protein sequence ID" value="MFD1095313.1"/>
    <property type="molecule type" value="Genomic_DNA"/>
</dbReference>
<comment type="caution">
    <text evidence="2">The sequence shown here is derived from an EMBL/GenBank/DDBJ whole genome shotgun (WGS) entry which is preliminary data.</text>
</comment>
<gene>
    <name evidence="2" type="ORF">ACFQ3Q_06115</name>
</gene>
<evidence type="ECO:0000313" key="2">
    <source>
        <dbReference type="EMBL" id="MFD1095313.1"/>
    </source>
</evidence>
<organism evidence="2 3">
    <name type="scientific">Salegentibacter chungangensis</name>
    <dbReference type="NCBI Taxonomy" id="1335724"/>
    <lineage>
        <taxon>Bacteria</taxon>
        <taxon>Pseudomonadati</taxon>
        <taxon>Bacteroidota</taxon>
        <taxon>Flavobacteriia</taxon>
        <taxon>Flavobacteriales</taxon>
        <taxon>Flavobacteriaceae</taxon>
        <taxon>Salegentibacter</taxon>
    </lineage>
</organism>
<feature type="region of interest" description="Disordered" evidence="1">
    <location>
        <begin position="20"/>
        <end position="42"/>
    </location>
</feature>
<feature type="compositionally biased region" description="Basic and acidic residues" evidence="1">
    <location>
        <begin position="20"/>
        <end position="36"/>
    </location>
</feature>
<dbReference type="InterPro" id="IPR045444">
    <property type="entry name" value="DUF6503"/>
</dbReference>
<dbReference type="PROSITE" id="PS51257">
    <property type="entry name" value="PROKAR_LIPOPROTEIN"/>
    <property type="match status" value="1"/>
</dbReference>
<keyword evidence="3" id="KW-1185">Reference proteome</keyword>
<sequence>MKNLLSLLIILSFLACKESTEKKGAEGPEQPEEKNIPAEPGNGIGDGAVSPAVAFATSIEQAHNKKEFRTREAVAFDISLRFGGKERLNGRISMLTNSGKVRLEKADGTSLIYDGSNVYMSPKAADEKGARFDMFTWQYFFAMPFKLTDPGTNWELMGKTRFKDSLRETAKLTFGENIGDAPDDWYVVYKDEKTGRLKAAAYIVTFNKDQSEAEKNPHAIVYKDYKTINQVPFATLWSFHNWSEENGIEDEIGSARISNIQFFDPSVSFFEKPEDAKIIEK</sequence>
<reference evidence="3" key="1">
    <citation type="journal article" date="2019" name="Int. J. Syst. Evol. Microbiol.">
        <title>The Global Catalogue of Microorganisms (GCM) 10K type strain sequencing project: providing services to taxonomists for standard genome sequencing and annotation.</title>
        <authorList>
            <consortium name="The Broad Institute Genomics Platform"/>
            <consortium name="The Broad Institute Genome Sequencing Center for Infectious Disease"/>
            <person name="Wu L."/>
            <person name="Ma J."/>
        </authorList>
    </citation>
    <scope>NUCLEOTIDE SEQUENCE [LARGE SCALE GENOMIC DNA]</scope>
    <source>
        <strain evidence="3">CCUG 64793</strain>
    </source>
</reference>
<proteinExistence type="predicted"/>
<dbReference type="Pfam" id="PF20113">
    <property type="entry name" value="DUF6503"/>
    <property type="match status" value="1"/>
</dbReference>
<accession>A0ABW3NNI8</accession>
<evidence type="ECO:0000313" key="3">
    <source>
        <dbReference type="Proteomes" id="UP001597131"/>
    </source>
</evidence>
<protein>
    <submittedName>
        <fullName evidence="2">DUF6503 family protein</fullName>
    </submittedName>
</protein>
<name>A0ABW3NNI8_9FLAO</name>
<dbReference type="RefSeq" id="WP_380743951.1">
    <property type="nucleotide sequence ID" value="NZ_JBHTLI010000001.1"/>
</dbReference>
<evidence type="ECO:0000256" key="1">
    <source>
        <dbReference type="SAM" id="MobiDB-lite"/>
    </source>
</evidence>